<keyword evidence="3" id="KW-0479">Metal-binding</keyword>
<dbReference type="SMART" id="SM00321">
    <property type="entry name" value="WSC"/>
    <property type="match status" value="2"/>
</dbReference>
<reference evidence="14 15" key="1">
    <citation type="submission" date="2024-11" db="EMBL/GenBank/DDBJ databases">
        <title>Chromosome-level genome assembly of the freshwater bivalve Anodonta woodiana.</title>
        <authorList>
            <person name="Chen X."/>
        </authorList>
    </citation>
    <scope>NUCLEOTIDE SEQUENCE [LARGE SCALE GENOMIC DNA]</scope>
    <source>
        <strain evidence="14">MN2024</strain>
        <tissue evidence="14">Gills</tissue>
    </source>
</reference>
<keyword evidence="15" id="KW-1185">Reference proteome</keyword>
<evidence type="ECO:0000256" key="5">
    <source>
        <dbReference type="ARBA" id="ARBA00022989"/>
    </source>
</evidence>
<dbReference type="SMART" id="SM00181">
    <property type="entry name" value="EGF"/>
    <property type="match status" value="5"/>
</dbReference>
<evidence type="ECO:0000256" key="6">
    <source>
        <dbReference type="ARBA" id="ARBA00023136"/>
    </source>
</evidence>
<dbReference type="PROSITE" id="PS51046">
    <property type="entry name" value="GON"/>
    <property type="match status" value="1"/>
</dbReference>
<keyword evidence="7 9" id="KW-1015">Disulfide bond</keyword>
<comment type="subcellular location">
    <subcellularLocation>
        <location evidence="1">Membrane</location>
        <topology evidence="1">Single-pass membrane protein</topology>
    </subcellularLocation>
</comment>
<evidence type="ECO:0000313" key="14">
    <source>
        <dbReference type="EMBL" id="KAL3836101.1"/>
    </source>
</evidence>
<dbReference type="PROSITE" id="PS00022">
    <property type="entry name" value="EGF_1"/>
    <property type="match status" value="2"/>
</dbReference>
<feature type="domain" description="WSC" evidence="13">
    <location>
        <begin position="1072"/>
        <end position="1169"/>
    </location>
</feature>
<dbReference type="PROSITE" id="PS50026">
    <property type="entry name" value="EGF_3"/>
    <property type="match status" value="2"/>
</dbReference>
<dbReference type="Pfam" id="PF00008">
    <property type="entry name" value="EGF"/>
    <property type="match status" value="1"/>
</dbReference>
<dbReference type="InterPro" id="IPR013320">
    <property type="entry name" value="ConA-like_dom_sf"/>
</dbReference>
<feature type="region of interest" description="Disordered" evidence="10">
    <location>
        <begin position="800"/>
        <end position="843"/>
    </location>
</feature>
<sequence>MTIICMGLCQTFPVYRSCQDVLNDLGQNATDGEYTLYLKLRGKDVAVLLYCYGSTRACSDALPREIFPQGGRSEYSMIRLDLKNLTVDITDHTFATNTTTELIRYATAGDKFASTPKCYPRGGFKIDLTGTPFLLSKLAQWTWQGNFSSGNVSAGRARISSSSYIGCFEDREKRILSGISIDDDQLMTPQYCMDYCRQFGFRFAGVEFRYQCFCGEDYDLYESKSESACQMPCAGDSKQFCGGDWAIQLVQVIEGRCGGFPGFCFPSLKGDPNNTVLALDIDSTHPCLVSNPCLNEGKCIATTASDFQCQCYQGYGGELCEHLSQMSVIDWDDCPQGFQPESCECAESRCTGAAFISNECVTSTNHTKVICRYGDPSYVVLFNVDGEGQSNPSCPSPSNIISCSYWSNSSWKGSNGQGHIRENTCYADGCPDCTKQARCKEYRCGCQNGGYCSPVTGLCTCPAAYYGVHCETFDYCKYYEDRLGERRCGVGGVCVAVPMSTTRTYGGDDAGSHCIFPFDYNGLTFQSCIEDNSVGPPFACGGYFQGHNSYVDLGQWSPGPTYTLAVWIKPYRSDHKRRTVLGGTADCNDWGINLNDFSFRGYVKKNASCSRDLDTRSMPPVHVGQWYMVALVNNGTHAKAYVNGALKNTAKVVRFHLATTSGFRIGGELCCSENGTNGLIKTVKIWNHALDVMSLNRSMYRPGTSESPQQAIENGLVGHWEFGEDIPQACMGIDHDGVDWILTDEQIISGIHCNIRRFLVPSGVRVTIQHYTGTRGGKVAIYAQEIQIDGSIDGVGAGYRGGNSPDKSGATGIQGETYNGGGNANNLPNSGGGGGGMGSSNQVDVIGQPGGGAGYGISGSDGIITFGGGYGKGTGGQVYGDHALSILYMGSGGGSGGNAIDLTANPKGGRGGNGGGAIRLVASISVVITGMVTVAGEDGQGDKLSGPGCMGCPQGCSIKGQGWCSGTSTEKCWDFSGPGGGGSGGSIYISAKHVNVGYKKVQAMGGMGGGGVDGRCGGNGGMGRIRVDSDVFKGTIEVEHGIFYQQMLANTIVDHSQVGQSQIVYRTTVYGNEVYRGCFEEISITDRFFAKRIQLSDAEAAQMTPQLCQRRCRLRGFMFSGTQYAVECFCDNHLDMSRKRPDSECNMPCSGDIHQTCGGSDRIQVLGPPPAVPGVAYNIYPKCDEWCVTADEDTEHPKWGECDTSSSTETVYQTECSCLAGFMGSLCDQPCPAGTWGIDCTNICTCVPANTAMCDGVDGTCQCRPGFIGELCETTCPNGFYGQDCL</sequence>
<dbReference type="PANTHER" id="PTHR24269:SF16">
    <property type="entry name" value="PROTEIN SLG1"/>
    <property type="match status" value="1"/>
</dbReference>
<feature type="disulfide bond" evidence="9">
    <location>
        <begin position="461"/>
        <end position="470"/>
    </location>
</feature>
<evidence type="ECO:0000256" key="10">
    <source>
        <dbReference type="SAM" id="MobiDB-lite"/>
    </source>
</evidence>
<gene>
    <name evidence="14" type="ORF">ACJMK2_021554</name>
</gene>
<dbReference type="EMBL" id="JBJQND010000018">
    <property type="protein sequence ID" value="KAL3836101.1"/>
    <property type="molecule type" value="Genomic_DNA"/>
</dbReference>
<feature type="domain" description="EGF-like" evidence="11">
    <location>
        <begin position="440"/>
        <end position="471"/>
    </location>
</feature>
<evidence type="ECO:0000256" key="8">
    <source>
        <dbReference type="ARBA" id="ARBA00023180"/>
    </source>
</evidence>
<protein>
    <submittedName>
        <fullName evidence="14">Uncharacterized protein</fullName>
    </submittedName>
</protein>
<evidence type="ECO:0000256" key="7">
    <source>
        <dbReference type="ARBA" id="ARBA00023157"/>
    </source>
</evidence>
<keyword evidence="5" id="KW-1133">Transmembrane helix</keyword>
<dbReference type="InterPro" id="IPR036943">
    <property type="entry name" value="FN_type2_sf"/>
</dbReference>
<dbReference type="CDD" id="cd00054">
    <property type="entry name" value="EGF_CA"/>
    <property type="match status" value="1"/>
</dbReference>
<dbReference type="SMART" id="SM00180">
    <property type="entry name" value="EGF_Lam"/>
    <property type="match status" value="2"/>
</dbReference>
<feature type="non-terminal residue" evidence="14">
    <location>
        <position position="1286"/>
    </location>
</feature>
<proteinExistence type="predicted"/>
<keyword evidence="6" id="KW-0472">Membrane</keyword>
<name>A0ABD3THL4_SINWO</name>
<dbReference type="InterPro" id="IPR051836">
    <property type="entry name" value="Kremen_rcpt"/>
</dbReference>
<evidence type="ECO:0000259" key="11">
    <source>
        <dbReference type="PROSITE" id="PS50026"/>
    </source>
</evidence>
<keyword evidence="9" id="KW-0245">EGF-like domain</keyword>
<keyword evidence="4" id="KW-0732">Signal</keyword>
<dbReference type="GO" id="GO:0016020">
    <property type="term" value="C:membrane"/>
    <property type="evidence" value="ECO:0007669"/>
    <property type="project" value="UniProtKB-SubCell"/>
</dbReference>
<evidence type="ECO:0000256" key="3">
    <source>
        <dbReference type="ARBA" id="ARBA00022723"/>
    </source>
</evidence>
<evidence type="ECO:0000259" key="13">
    <source>
        <dbReference type="PROSITE" id="PS51212"/>
    </source>
</evidence>
<feature type="disulfide bond" evidence="9">
    <location>
        <begin position="311"/>
        <end position="320"/>
    </location>
</feature>
<evidence type="ECO:0000256" key="1">
    <source>
        <dbReference type="ARBA" id="ARBA00004167"/>
    </source>
</evidence>
<dbReference type="SUPFAM" id="SSF49899">
    <property type="entry name" value="Concanavalin A-like lectins/glucanases"/>
    <property type="match status" value="1"/>
</dbReference>
<dbReference type="InterPro" id="IPR012314">
    <property type="entry name" value="Pept_M12B_GON-ADAMTSs"/>
</dbReference>
<comment type="caution">
    <text evidence="9">Lacks conserved residue(s) required for the propagation of feature annotation.</text>
</comment>
<dbReference type="SUPFAM" id="SSF57440">
    <property type="entry name" value="Kringle-like"/>
    <property type="match status" value="1"/>
</dbReference>
<evidence type="ECO:0000256" key="4">
    <source>
        <dbReference type="ARBA" id="ARBA00022729"/>
    </source>
</evidence>
<dbReference type="Gene3D" id="2.10.10.10">
    <property type="entry name" value="Fibronectin, type II, collagen-binding"/>
    <property type="match status" value="1"/>
</dbReference>
<dbReference type="InterPro" id="IPR000742">
    <property type="entry name" value="EGF"/>
</dbReference>
<dbReference type="InterPro" id="IPR002889">
    <property type="entry name" value="WSC_carb-bd"/>
</dbReference>
<dbReference type="PROSITE" id="PS51212">
    <property type="entry name" value="WSC"/>
    <property type="match status" value="2"/>
</dbReference>
<dbReference type="Proteomes" id="UP001634394">
    <property type="component" value="Unassembled WGS sequence"/>
</dbReference>
<dbReference type="Gene3D" id="2.60.120.200">
    <property type="match status" value="1"/>
</dbReference>
<feature type="domain" description="WSC" evidence="13">
    <location>
        <begin position="161"/>
        <end position="253"/>
    </location>
</feature>
<dbReference type="InterPro" id="IPR013806">
    <property type="entry name" value="Kringle-like"/>
</dbReference>
<dbReference type="SUPFAM" id="SSF57196">
    <property type="entry name" value="EGF/Laminin"/>
    <property type="match status" value="1"/>
</dbReference>
<evidence type="ECO:0000256" key="2">
    <source>
        <dbReference type="ARBA" id="ARBA00022692"/>
    </source>
</evidence>
<dbReference type="CDD" id="cd00055">
    <property type="entry name" value="EGF_Lam"/>
    <property type="match status" value="1"/>
</dbReference>
<feature type="domain" description="EGF-like" evidence="11">
    <location>
        <begin position="283"/>
        <end position="321"/>
    </location>
</feature>
<feature type="domain" description="GON" evidence="12">
    <location>
        <begin position="1"/>
        <end position="187"/>
    </location>
</feature>
<evidence type="ECO:0000259" key="12">
    <source>
        <dbReference type="PROSITE" id="PS51046"/>
    </source>
</evidence>
<evidence type="ECO:0000313" key="15">
    <source>
        <dbReference type="Proteomes" id="UP001634394"/>
    </source>
</evidence>
<organism evidence="14 15">
    <name type="scientific">Sinanodonta woodiana</name>
    <name type="common">Chinese pond mussel</name>
    <name type="synonym">Anodonta woodiana</name>
    <dbReference type="NCBI Taxonomy" id="1069815"/>
    <lineage>
        <taxon>Eukaryota</taxon>
        <taxon>Metazoa</taxon>
        <taxon>Spiralia</taxon>
        <taxon>Lophotrochozoa</taxon>
        <taxon>Mollusca</taxon>
        <taxon>Bivalvia</taxon>
        <taxon>Autobranchia</taxon>
        <taxon>Heteroconchia</taxon>
        <taxon>Palaeoheterodonta</taxon>
        <taxon>Unionida</taxon>
        <taxon>Unionoidea</taxon>
        <taxon>Unionidae</taxon>
        <taxon>Unioninae</taxon>
        <taxon>Sinanodonta</taxon>
    </lineage>
</organism>
<dbReference type="GO" id="GO:0046872">
    <property type="term" value="F:metal ion binding"/>
    <property type="evidence" value="ECO:0007669"/>
    <property type="project" value="UniProtKB-KW"/>
</dbReference>
<dbReference type="PROSITE" id="PS01186">
    <property type="entry name" value="EGF_2"/>
    <property type="match status" value="1"/>
</dbReference>
<dbReference type="Gene3D" id="2.170.300.10">
    <property type="entry name" value="Tie2 ligand-binding domain superfamily"/>
    <property type="match status" value="1"/>
</dbReference>
<dbReference type="Pfam" id="PF01822">
    <property type="entry name" value="WSC"/>
    <property type="match status" value="2"/>
</dbReference>
<dbReference type="PANTHER" id="PTHR24269">
    <property type="entry name" value="KREMEN PROTEIN"/>
    <property type="match status" value="1"/>
</dbReference>
<accession>A0ABD3THL4</accession>
<dbReference type="Gene3D" id="2.10.25.10">
    <property type="entry name" value="Laminin"/>
    <property type="match status" value="1"/>
</dbReference>
<keyword evidence="8" id="KW-0325">Glycoprotein</keyword>
<keyword evidence="2" id="KW-0812">Transmembrane</keyword>
<dbReference type="Pfam" id="PF13385">
    <property type="entry name" value="Laminin_G_3"/>
    <property type="match status" value="1"/>
</dbReference>
<dbReference type="InterPro" id="IPR002049">
    <property type="entry name" value="LE_dom"/>
</dbReference>
<dbReference type="Pfam" id="PF08685">
    <property type="entry name" value="GON"/>
    <property type="match status" value="1"/>
</dbReference>
<dbReference type="PRINTS" id="PR00011">
    <property type="entry name" value="EGFLAMININ"/>
</dbReference>
<comment type="caution">
    <text evidence="14">The sequence shown here is derived from an EMBL/GenBank/DDBJ whole genome shotgun (WGS) entry which is preliminary data.</text>
</comment>
<evidence type="ECO:0000256" key="9">
    <source>
        <dbReference type="PROSITE-ProRule" id="PRU00076"/>
    </source>
</evidence>